<reference evidence="8" key="1">
    <citation type="submission" date="2024-01" db="EMBL/GenBank/DDBJ databases">
        <title>Genome sequence of Mycoplasma ciconiae type strain DSM 25251.</title>
        <authorList>
            <person name="Spergser J."/>
        </authorList>
    </citation>
    <scope>NUCLEOTIDE SEQUENCE [LARGE SCALE GENOMIC DNA]</scope>
    <source>
        <strain evidence="8">DSM 25251</strain>
    </source>
</reference>
<evidence type="ECO:0000256" key="7">
    <source>
        <dbReference type="SAM" id="Phobius"/>
    </source>
</evidence>
<evidence type="ECO:0000313" key="9">
    <source>
        <dbReference type="Proteomes" id="UP001344817"/>
    </source>
</evidence>
<keyword evidence="4 7" id="KW-0812">Transmembrane</keyword>
<evidence type="ECO:0000256" key="3">
    <source>
        <dbReference type="ARBA" id="ARBA00022475"/>
    </source>
</evidence>
<evidence type="ECO:0000256" key="1">
    <source>
        <dbReference type="ARBA" id="ARBA00004651"/>
    </source>
</evidence>
<proteinExistence type="inferred from homology"/>
<protein>
    <submittedName>
        <fullName evidence="8">Chromate transporter</fullName>
    </submittedName>
</protein>
<keyword evidence="5 7" id="KW-1133">Transmembrane helix</keyword>
<comment type="subcellular location">
    <subcellularLocation>
        <location evidence="1">Cell membrane</location>
        <topology evidence="1">Multi-pass membrane protein</topology>
    </subcellularLocation>
</comment>
<dbReference type="RefSeq" id="WP_330500829.1">
    <property type="nucleotide sequence ID" value="NZ_JAZDWZ010000006.1"/>
</dbReference>
<keyword evidence="9" id="KW-1185">Reference proteome</keyword>
<evidence type="ECO:0000313" key="8">
    <source>
        <dbReference type="EMBL" id="MEE3928417.1"/>
    </source>
</evidence>
<feature type="transmembrane region" description="Helical" evidence="7">
    <location>
        <begin position="175"/>
        <end position="192"/>
    </location>
</feature>
<keyword evidence="3" id="KW-1003">Cell membrane</keyword>
<feature type="transmembrane region" description="Helical" evidence="7">
    <location>
        <begin position="81"/>
        <end position="106"/>
    </location>
</feature>
<comment type="similarity">
    <text evidence="2">Belongs to the chromate ion transporter (CHR) (TC 2.A.51) family.</text>
</comment>
<feature type="transmembrane region" description="Helical" evidence="7">
    <location>
        <begin position="127"/>
        <end position="148"/>
    </location>
</feature>
<sequence>MILAVLFLFLSLALISVTVFGGGQVFIPMFQWLWSTINNNFGINISESEINQILTLTNSTPGVISLKFAFISGYLMAPNSFVGYLLAIIAYILFSTPAIIIMIWAMKRINKNQNKYISNLLNILKPVIAAIMIGLSIQLLILILFPHFSFNSSKGYIFYDFENSKNLFFDGWRRIVLYIYVPACVIISFILYKKKIAIFKLIISNALISTLIFAPFI</sequence>
<dbReference type="InterPro" id="IPR003370">
    <property type="entry name" value="Chromate_transpt"/>
</dbReference>
<evidence type="ECO:0000256" key="6">
    <source>
        <dbReference type="ARBA" id="ARBA00023136"/>
    </source>
</evidence>
<name>A0ABU7MLR3_9BACT</name>
<dbReference type="Proteomes" id="UP001344817">
    <property type="component" value="Unassembled WGS sequence"/>
</dbReference>
<evidence type="ECO:0000256" key="5">
    <source>
        <dbReference type="ARBA" id="ARBA00022989"/>
    </source>
</evidence>
<feature type="transmembrane region" description="Helical" evidence="7">
    <location>
        <begin position="197"/>
        <end position="216"/>
    </location>
</feature>
<accession>A0ABU7MLR3</accession>
<keyword evidence="6 7" id="KW-0472">Membrane</keyword>
<organism evidence="8 9">
    <name type="scientific">Mycoplasmopsis ciconiae</name>
    <dbReference type="NCBI Taxonomy" id="561067"/>
    <lineage>
        <taxon>Bacteria</taxon>
        <taxon>Bacillati</taxon>
        <taxon>Mycoplasmatota</taxon>
        <taxon>Mycoplasmoidales</taxon>
        <taxon>Metamycoplasmataceae</taxon>
        <taxon>Mycoplasmopsis</taxon>
    </lineage>
</organism>
<dbReference type="Pfam" id="PF02417">
    <property type="entry name" value="Chromate_transp"/>
    <property type="match status" value="1"/>
</dbReference>
<gene>
    <name evidence="8" type="ORF">V2E24_02385</name>
</gene>
<evidence type="ECO:0000256" key="4">
    <source>
        <dbReference type="ARBA" id="ARBA00022692"/>
    </source>
</evidence>
<dbReference type="EMBL" id="JAZDWZ010000006">
    <property type="protein sequence ID" value="MEE3928417.1"/>
    <property type="molecule type" value="Genomic_DNA"/>
</dbReference>
<comment type="caution">
    <text evidence="8">The sequence shown here is derived from an EMBL/GenBank/DDBJ whole genome shotgun (WGS) entry which is preliminary data.</text>
</comment>
<evidence type="ECO:0000256" key="2">
    <source>
        <dbReference type="ARBA" id="ARBA00005262"/>
    </source>
</evidence>